<comment type="catalytic activity">
    <reaction evidence="7 8">
        <text>2 pyruvate + H(+) = (2S)-2-acetolactate + CO2</text>
        <dbReference type="Rhea" id="RHEA:25249"/>
        <dbReference type="ChEBI" id="CHEBI:15361"/>
        <dbReference type="ChEBI" id="CHEBI:15378"/>
        <dbReference type="ChEBI" id="CHEBI:16526"/>
        <dbReference type="ChEBI" id="CHEBI:58476"/>
        <dbReference type="EC" id="2.2.1.6"/>
    </reaction>
</comment>
<dbReference type="Gene3D" id="3.30.70.260">
    <property type="match status" value="1"/>
</dbReference>
<gene>
    <name evidence="10" type="ORF">CLV96_3381</name>
</gene>
<dbReference type="GO" id="GO:0009099">
    <property type="term" value="P:L-valine biosynthetic process"/>
    <property type="evidence" value="ECO:0007669"/>
    <property type="project" value="UniProtKB-UniRule"/>
</dbReference>
<dbReference type="NCBIfam" id="TIGR00119">
    <property type="entry name" value="acolac_sm"/>
    <property type="match status" value="1"/>
</dbReference>
<dbReference type="UniPathway" id="UPA00047">
    <property type="reaction ID" value="UER00055"/>
</dbReference>
<proteinExistence type="inferred from homology"/>
<keyword evidence="5 8" id="KW-0028">Amino-acid biosynthesis</keyword>
<comment type="pathway">
    <text evidence="1 8">Amino-acid biosynthesis; L-isoleucine biosynthesis; L-isoleucine from 2-oxobutanoate: step 1/4.</text>
</comment>
<comment type="subunit">
    <text evidence="4 8">Dimer of large and small chains.</text>
</comment>
<comment type="caution">
    <text evidence="10">The sequence shown here is derived from an EMBL/GenBank/DDBJ whole genome shotgun (WGS) entry which is preliminary data.</text>
</comment>
<dbReference type="PROSITE" id="PS51671">
    <property type="entry name" value="ACT"/>
    <property type="match status" value="1"/>
</dbReference>
<dbReference type="EMBL" id="SORO01000003">
    <property type="protein sequence ID" value="TDY67827.1"/>
    <property type="molecule type" value="Genomic_DNA"/>
</dbReference>
<dbReference type="InterPro" id="IPR045865">
    <property type="entry name" value="ACT-like_dom_sf"/>
</dbReference>
<evidence type="ECO:0000259" key="9">
    <source>
        <dbReference type="PROSITE" id="PS51671"/>
    </source>
</evidence>
<dbReference type="GO" id="GO:0009097">
    <property type="term" value="P:isoleucine biosynthetic process"/>
    <property type="evidence" value="ECO:0007669"/>
    <property type="project" value="UniProtKB-UniRule"/>
</dbReference>
<evidence type="ECO:0000256" key="5">
    <source>
        <dbReference type="ARBA" id="ARBA00022605"/>
    </source>
</evidence>
<dbReference type="Proteomes" id="UP000294684">
    <property type="component" value="Unassembled WGS sequence"/>
</dbReference>
<reference evidence="10 11" key="1">
    <citation type="submission" date="2019-03" db="EMBL/GenBank/DDBJ databases">
        <title>Genomic Encyclopedia of Archaeal and Bacterial Type Strains, Phase II (KMG-II): from individual species to whole genera.</title>
        <authorList>
            <person name="Goeker M."/>
        </authorList>
    </citation>
    <scope>NUCLEOTIDE SEQUENCE [LARGE SCALE GENOMIC DNA]</scope>
    <source>
        <strain evidence="10 11">DSM 21537</strain>
    </source>
</reference>
<comment type="pathway">
    <text evidence="2 8">Amino-acid biosynthesis; L-valine biosynthesis; L-valine from pyruvate: step 1/4.</text>
</comment>
<dbReference type="Pfam" id="PF10369">
    <property type="entry name" value="ALS_ss_C"/>
    <property type="match status" value="1"/>
</dbReference>
<sequence length="162" mass="17841">MKHTLSILVNNHPGVMSHVSGLFTRRGYNIDSIAVGVTDNVDVSSMTIVLNGDDFIVGQVKNQLLKLPDVLKVQDMAYASSVQRELVLISFSITEVNRSEALTICNGFDVKILEMTEDSLLIEFSGNSRQVSNIISVLKPFGIREISRTGQIAIAYRNQNSV</sequence>
<dbReference type="InterPro" id="IPR039557">
    <property type="entry name" value="AHAS_ACT"/>
</dbReference>
<evidence type="ECO:0000313" key="11">
    <source>
        <dbReference type="Proteomes" id="UP000294684"/>
    </source>
</evidence>
<keyword evidence="6 8" id="KW-0100">Branched-chain amino acid biosynthesis</keyword>
<evidence type="ECO:0000256" key="8">
    <source>
        <dbReference type="RuleBase" id="RU368092"/>
    </source>
</evidence>
<evidence type="ECO:0000256" key="4">
    <source>
        <dbReference type="ARBA" id="ARBA00011744"/>
    </source>
</evidence>
<dbReference type="CDD" id="cd04878">
    <property type="entry name" value="ACT_AHAS"/>
    <property type="match status" value="1"/>
</dbReference>
<dbReference type="InterPro" id="IPR054480">
    <property type="entry name" value="AHAS_small-like_ACT"/>
</dbReference>
<evidence type="ECO:0000256" key="1">
    <source>
        <dbReference type="ARBA" id="ARBA00004974"/>
    </source>
</evidence>
<dbReference type="GO" id="GO:0003984">
    <property type="term" value="F:acetolactate synthase activity"/>
    <property type="evidence" value="ECO:0007669"/>
    <property type="project" value="UniProtKB-UniRule"/>
</dbReference>
<dbReference type="UniPathway" id="UPA00049">
    <property type="reaction ID" value="UER00059"/>
</dbReference>
<dbReference type="STRING" id="1193051.LEP1GSC017_0595"/>
<dbReference type="Pfam" id="PF22629">
    <property type="entry name" value="ACT_AHAS_ss"/>
    <property type="match status" value="1"/>
</dbReference>
<evidence type="ECO:0000256" key="2">
    <source>
        <dbReference type="ARBA" id="ARBA00005025"/>
    </source>
</evidence>
<protein>
    <recommendedName>
        <fullName evidence="8">Acetolactate synthase small subunit</fullName>
        <shortName evidence="8">AHAS</shortName>
        <shortName evidence="8">ALS</shortName>
        <ecNumber evidence="8">2.2.1.6</ecNumber>
    </recommendedName>
    <alternativeName>
        <fullName evidence="8">Acetohydroxy-acid synthase small subunit</fullName>
    </alternativeName>
</protein>
<dbReference type="FunFam" id="3.30.70.260:FF:000001">
    <property type="entry name" value="Acetolactate synthase, small subunit"/>
    <property type="match status" value="1"/>
</dbReference>
<dbReference type="SUPFAM" id="SSF55021">
    <property type="entry name" value="ACT-like"/>
    <property type="match status" value="2"/>
</dbReference>
<comment type="function">
    <text evidence="8">Catalyzes the conversion of 2 pyruvate molecules into acetolactate in the first common step of the biosynthetic pathway of the branched-amino acids such as leucine, isoleucine, and valine.</text>
</comment>
<dbReference type="RefSeq" id="WP_004785236.1">
    <property type="nucleotide sequence ID" value="NZ_JAMQPX010000001.1"/>
</dbReference>
<evidence type="ECO:0000313" key="10">
    <source>
        <dbReference type="EMBL" id="TDY67827.1"/>
    </source>
</evidence>
<dbReference type="OrthoDB" id="9787365at2"/>
<feature type="domain" description="ACT" evidence="9">
    <location>
        <begin position="4"/>
        <end position="78"/>
    </location>
</feature>
<dbReference type="GO" id="GO:1990610">
    <property type="term" value="F:acetolactate synthase regulator activity"/>
    <property type="evidence" value="ECO:0007669"/>
    <property type="project" value="UniProtKB-UniRule"/>
</dbReference>
<evidence type="ECO:0000256" key="7">
    <source>
        <dbReference type="ARBA" id="ARBA00048670"/>
    </source>
</evidence>
<dbReference type="InterPro" id="IPR004789">
    <property type="entry name" value="Acetalactate_synth_ssu"/>
</dbReference>
<organism evidence="10 11">
    <name type="scientific">Leptospira meyeri</name>
    <dbReference type="NCBI Taxonomy" id="29508"/>
    <lineage>
        <taxon>Bacteria</taxon>
        <taxon>Pseudomonadati</taxon>
        <taxon>Spirochaetota</taxon>
        <taxon>Spirochaetia</taxon>
        <taxon>Leptospirales</taxon>
        <taxon>Leptospiraceae</taxon>
        <taxon>Leptospira</taxon>
    </lineage>
</organism>
<dbReference type="AlphaFoldDB" id="A0A4R8MLM5"/>
<dbReference type="Gene3D" id="3.30.70.1150">
    <property type="entry name" value="ACT-like. Chain A, domain 2"/>
    <property type="match status" value="1"/>
</dbReference>
<dbReference type="GeneID" id="79828648"/>
<evidence type="ECO:0000256" key="6">
    <source>
        <dbReference type="ARBA" id="ARBA00023304"/>
    </source>
</evidence>
<comment type="similarity">
    <text evidence="3 8">Belongs to the acetolactate synthase small subunit family.</text>
</comment>
<evidence type="ECO:0000256" key="3">
    <source>
        <dbReference type="ARBA" id="ARBA00006341"/>
    </source>
</evidence>
<accession>A0A4R8MLM5</accession>
<dbReference type="GO" id="GO:0005829">
    <property type="term" value="C:cytosol"/>
    <property type="evidence" value="ECO:0007669"/>
    <property type="project" value="TreeGrafter"/>
</dbReference>
<dbReference type="InterPro" id="IPR027271">
    <property type="entry name" value="Acetolactate_synth/TF_NikR_C"/>
</dbReference>
<dbReference type="PANTHER" id="PTHR30239">
    <property type="entry name" value="ACETOLACTATE SYNTHASE SMALL SUBUNIT"/>
    <property type="match status" value="1"/>
</dbReference>
<keyword evidence="8" id="KW-0808">Transferase</keyword>
<dbReference type="EC" id="2.2.1.6" evidence="8"/>
<dbReference type="InterPro" id="IPR019455">
    <property type="entry name" value="Acetolactate_synth_ssu_C"/>
</dbReference>
<keyword evidence="11" id="KW-1185">Reference proteome</keyword>
<name>A0A4R8MLM5_LEPME</name>
<dbReference type="InterPro" id="IPR002912">
    <property type="entry name" value="ACT_dom"/>
</dbReference>
<dbReference type="PANTHER" id="PTHR30239:SF0">
    <property type="entry name" value="ACETOLACTATE SYNTHASE SMALL SUBUNIT 1, CHLOROPLASTIC"/>
    <property type="match status" value="1"/>
</dbReference>
<dbReference type="NCBIfam" id="NF008864">
    <property type="entry name" value="PRK11895.1"/>
    <property type="match status" value="1"/>
</dbReference>